<dbReference type="PANTHER" id="PTHR31194">
    <property type="entry name" value="SHN SHINE , DNA BINDING / TRANSCRIPTION FACTOR"/>
    <property type="match status" value="1"/>
</dbReference>
<dbReference type="AlphaFoldDB" id="A0A314US32"/>
<evidence type="ECO:0000256" key="2">
    <source>
        <dbReference type="ARBA" id="ARBA00023015"/>
    </source>
</evidence>
<evidence type="ECO:0000256" key="1">
    <source>
        <dbReference type="ARBA" id="ARBA00004123"/>
    </source>
</evidence>
<keyword evidence="3" id="KW-0238">DNA-binding</keyword>
<proteinExistence type="inferred from homology"/>
<dbReference type="GO" id="GO:0003677">
    <property type="term" value="F:DNA binding"/>
    <property type="evidence" value="ECO:0007669"/>
    <property type="project" value="UniProtKB-KW"/>
</dbReference>
<dbReference type="EMBL" id="PJQY01003432">
    <property type="protein sequence ID" value="PQM37569.1"/>
    <property type="molecule type" value="Genomic_DNA"/>
</dbReference>
<keyword evidence="9" id="KW-1185">Reference proteome</keyword>
<accession>A0A314US32</accession>
<dbReference type="PRINTS" id="PR00367">
    <property type="entry name" value="ETHRSPELEMNT"/>
</dbReference>
<evidence type="ECO:0000313" key="8">
    <source>
        <dbReference type="EMBL" id="PQM37569.1"/>
    </source>
</evidence>
<comment type="subcellular location">
    <subcellularLocation>
        <location evidence="1">Nucleus</location>
    </subcellularLocation>
</comment>
<name>A0A314US32_PRUYE</name>
<dbReference type="PANTHER" id="PTHR31194:SF82">
    <property type="entry name" value="AP2_ERF DOMAIN-CONTAINING PROTEIN"/>
    <property type="match status" value="1"/>
</dbReference>
<dbReference type="GO" id="GO:0003700">
    <property type="term" value="F:DNA-binding transcription factor activity"/>
    <property type="evidence" value="ECO:0007669"/>
    <property type="project" value="InterPro"/>
</dbReference>
<feature type="domain" description="AP2/ERF" evidence="7">
    <location>
        <begin position="42"/>
        <end position="99"/>
    </location>
</feature>
<dbReference type="SUPFAM" id="SSF54171">
    <property type="entry name" value="DNA-binding domain"/>
    <property type="match status" value="1"/>
</dbReference>
<dbReference type="GO" id="GO:0005634">
    <property type="term" value="C:nucleus"/>
    <property type="evidence" value="ECO:0007669"/>
    <property type="project" value="UniProtKB-SubCell"/>
</dbReference>
<dbReference type="InterPro" id="IPR016177">
    <property type="entry name" value="DNA-bd_dom_sf"/>
</dbReference>
<evidence type="ECO:0000256" key="5">
    <source>
        <dbReference type="ARBA" id="ARBA00023242"/>
    </source>
</evidence>
<dbReference type="InterPro" id="IPR001471">
    <property type="entry name" value="AP2/ERF_dom"/>
</dbReference>
<dbReference type="Pfam" id="PF00847">
    <property type="entry name" value="AP2"/>
    <property type="match status" value="1"/>
</dbReference>
<organism evidence="8 9">
    <name type="scientific">Prunus yedoensis var. nudiflora</name>
    <dbReference type="NCBI Taxonomy" id="2094558"/>
    <lineage>
        <taxon>Eukaryota</taxon>
        <taxon>Viridiplantae</taxon>
        <taxon>Streptophyta</taxon>
        <taxon>Embryophyta</taxon>
        <taxon>Tracheophyta</taxon>
        <taxon>Spermatophyta</taxon>
        <taxon>Magnoliopsida</taxon>
        <taxon>eudicotyledons</taxon>
        <taxon>Gunneridae</taxon>
        <taxon>Pentapetalae</taxon>
        <taxon>rosids</taxon>
        <taxon>fabids</taxon>
        <taxon>Rosales</taxon>
        <taxon>Rosaceae</taxon>
        <taxon>Amygdaloideae</taxon>
        <taxon>Amygdaleae</taxon>
        <taxon>Prunus</taxon>
    </lineage>
</organism>
<comment type="caution">
    <text evidence="8">The sequence shown here is derived from an EMBL/GenBank/DDBJ whole genome shotgun (WGS) entry which is preliminary data.</text>
</comment>
<dbReference type="SMART" id="SM00380">
    <property type="entry name" value="AP2"/>
    <property type="match status" value="1"/>
</dbReference>
<dbReference type="STRING" id="2094558.A0A314US32"/>
<reference evidence="8 9" key="1">
    <citation type="submission" date="2018-02" db="EMBL/GenBank/DDBJ databases">
        <title>Draft genome of wild Prunus yedoensis var. nudiflora.</title>
        <authorList>
            <person name="Baek S."/>
            <person name="Kim J.-H."/>
            <person name="Choi K."/>
            <person name="Kim G.-B."/>
            <person name="Cho A."/>
            <person name="Jang H."/>
            <person name="Shin C.-H."/>
            <person name="Yu H.-J."/>
            <person name="Mun J.-H."/>
        </authorList>
    </citation>
    <scope>NUCLEOTIDE SEQUENCE [LARGE SCALE GENOMIC DNA]</scope>
    <source>
        <strain evidence="9">cv. Jeju island</strain>
        <tissue evidence="8">Leaf</tissue>
    </source>
</reference>
<evidence type="ECO:0000256" key="4">
    <source>
        <dbReference type="ARBA" id="ARBA00023163"/>
    </source>
</evidence>
<gene>
    <name evidence="8" type="ORF">Pyn_21173</name>
</gene>
<dbReference type="CDD" id="cd00018">
    <property type="entry name" value="AP2"/>
    <property type="match status" value="1"/>
</dbReference>
<dbReference type="InterPro" id="IPR050913">
    <property type="entry name" value="AP2/ERF_ERF"/>
</dbReference>
<evidence type="ECO:0000256" key="3">
    <source>
        <dbReference type="ARBA" id="ARBA00023125"/>
    </source>
</evidence>
<keyword evidence="2" id="KW-0805">Transcription regulation</keyword>
<comment type="similarity">
    <text evidence="6">Belongs to the AP2/ERF transcription factor family. ERF subfamily.</text>
</comment>
<evidence type="ECO:0000256" key="6">
    <source>
        <dbReference type="ARBA" id="ARBA00024343"/>
    </source>
</evidence>
<keyword evidence="5" id="KW-0539">Nucleus</keyword>
<dbReference type="Proteomes" id="UP000250321">
    <property type="component" value="Unassembled WGS sequence"/>
</dbReference>
<evidence type="ECO:0000313" key="9">
    <source>
        <dbReference type="Proteomes" id="UP000250321"/>
    </source>
</evidence>
<dbReference type="FunFam" id="3.30.730.10:FF:000005">
    <property type="entry name" value="ethylene-responsive transcription factor RAP2-11"/>
    <property type="match status" value="1"/>
</dbReference>
<evidence type="ECO:0000259" key="7">
    <source>
        <dbReference type="PROSITE" id="PS51032"/>
    </source>
</evidence>
<dbReference type="InterPro" id="IPR036955">
    <property type="entry name" value="AP2/ERF_dom_sf"/>
</dbReference>
<dbReference type="OrthoDB" id="773121at2759"/>
<dbReference type="GO" id="GO:0009877">
    <property type="term" value="P:nodulation"/>
    <property type="evidence" value="ECO:0007669"/>
    <property type="project" value="UniProtKB-ARBA"/>
</dbReference>
<sequence length="224" mass="25367">MDSLDSTEVPADDQFQTEAFQENKERISAMRKVNSNNISGKRFLGVRQRPSGRWVAEIKDSSQKLRLWLGTFDRAEEAALAYDKAARLLRGRNAKTNFPCHIMNTHEENCSILRKNPRLYQLLQHAIMKNHAIARSSSMKINPWDRNQIRGIDFDTLVEETIVCSSGSNTSGQDHDDHEDRNKLCALSFGSCKVYSSVVVAPSFSASSQTQCQQVHEEKGYQEA</sequence>
<dbReference type="PROSITE" id="PS51032">
    <property type="entry name" value="AP2_ERF"/>
    <property type="match status" value="1"/>
</dbReference>
<protein>
    <submittedName>
        <fullName evidence="8">Protein PPLZ02</fullName>
    </submittedName>
</protein>
<dbReference type="Gene3D" id="3.30.730.10">
    <property type="entry name" value="AP2/ERF domain"/>
    <property type="match status" value="1"/>
</dbReference>
<keyword evidence="4" id="KW-0804">Transcription</keyword>